<dbReference type="EC" id="2.7.8.33" evidence="12"/>
<dbReference type="GO" id="GO:0009276">
    <property type="term" value="C:Gram-negative-bacterium-type cell wall"/>
    <property type="evidence" value="ECO:0007669"/>
    <property type="project" value="InterPro"/>
</dbReference>
<dbReference type="GO" id="GO:0036380">
    <property type="term" value="F:UDP-N-acetylglucosamine-undecaprenyl-phosphate N-acetylglucosaminephosphotransferase activity"/>
    <property type="evidence" value="ECO:0007669"/>
    <property type="project" value="UniProtKB-UniRule"/>
</dbReference>
<keyword evidence="7 12" id="KW-0460">Magnesium</keyword>
<dbReference type="GO" id="GO:0009243">
    <property type="term" value="P:O antigen biosynthetic process"/>
    <property type="evidence" value="ECO:0007669"/>
    <property type="project" value="UniProtKB-UniRule"/>
</dbReference>
<dbReference type="GO" id="GO:0000287">
    <property type="term" value="F:magnesium ion binding"/>
    <property type="evidence" value="ECO:0007669"/>
    <property type="project" value="InterPro"/>
</dbReference>
<feature type="transmembrane region" description="Helical" evidence="12">
    <location>
        <begin position="210"/>
        <end position="229"/>
    </location>
</feature>
<dbReference type="GO" id="GO:0016757">
    <property type="term" value="F:glycosyltransferase activity"/>
    <property type="evidence" value="ECO:0007669"/>
    <property type="project" value="UniProtKB-KW"/>
</dbReference>
<feature type="transmembrane region" description="Helical" evidence="12">
    <location>
        <begin position="126"/>
        <end position="145"/>
    </location>
</feature>
<proteinExistence type="inferred from homology"/>
<sequence length="366" mass="39798">MDSRLTAIVSVSFLSLIVLRRVALAVNLVDKPSARKHHLGSIPLVGGLAIYLTICLFLLNTPISSSDIPLFLLCSGMLVLTGALDDKFDISVKSRLLIQLIVTIVMFTLCNVQLATLGGILGWGELTLSSSASFLITFLAVAGAINAFNMVDGIDGLLGGLAVITFSALGYLFLTSGQVGLYQFCLLVVFATLPYILLNIGFPFGARMKIFMGDAGSMFIGFTVVWLLLAGSQTAESSFRPVTALWLIALPLMDMATIMIRRIRKGQSPFKPDREHLHHICQRVGLSPKLTLLTICTIATVFASVGVVGEALKIRESTMFMSFILTFSGYYMAICHIWRITTFIRKVSSLLPLNKPTPQISDGDHQ</sequence>
<dbReference type="Pfam" id="PF00953">
    <property type="entry name" value="Glycos_transf_4"/>
    <property type="match status" value="1"/>
</dbReference>
<accession>A0A0B9FZE8</accession>
<evidence type="ECO:0000256" key="6">
    <source>
        <dbReference type="ARBA" id="ARBA00022692"/>
    </source>
</evidence>
<gene>
    <name evidence="12" type="primary">wecA</name>
    <name evidence="14" type="ORF">RJ45_22100</name>
</gene>
<evidence type="ECO:0000256" key="12">
    <source>
        <dbReference type="HAMAP-Rule" id="MF_02030"/>
    </source>
</evidence>
<comment type="cofactor">
    <cofactor evidence="12 13">
        <name>Mg(2+)</name>
        <dbReference type="ChEBI" id="CHEBI:18420"/>
    </cofactor>
</comment>
<keyword evidence="9 12" id="KW-1133">Transmembrane helix</keyword>
<feature type="transmembrane region" description="Helical" evidence="12">
    <location>
        <begin position="68"/>
        <end position="84"/>
    </location>
</feature>
<evidence type="ECO:0000256" key="4">
    <source>
        <dbReference type="ARBA" id="ARBA00022676"/>
    </source>
</evidence>
<feature type="transmembrane region" description="Helical" evidence="12">
    <location>
        <begin position="41"/>
        <end position="62"/>
    </location>
</feature>
<comment type="similarity">
    <text evidence="12">Belongs to the glycosyltransferase 4 family. WecA subfamily.</text>
</comment>
<dbReference type="CDD" id="cd06853">
    <property type="entry name" value="GT_WecA_like"/>
    <property type="match status" value="1"/>
</dbReference>
<dbReference type="GO" id="GO:0030145">
    <property type="term" value="F:manganese ion binding"/>
    <property type="evidence" value="ECO:0007669"/>
    <property type="project" value="InterPro"/>
</dbReference>
<evidence type="ECO:0000256" key="1">
    <source>
        <dbReference type="ARBA" id="ARBA00004651"/>
    </source>
</evidence>
<evidence type="ECO:0000256" key="8">
    <source>
        <dbReference type="ARBA" id="ARBA00022985"/>
    </source>
</evidence>
<comment type="subcellular location">
    <subcellularLocation>
        <location evidence="12">Cell inner membrane</location>
        <topology evidence="12">Multi-pass membrane protein</topology>
    </subcellularLocation>
    <subcellularLocation>
        <location evidence="1">Cell membrane</location>
        <topology evidence="1">Multi-pass membrane protein</topology>
    </subcellularLocation>
</comment>
<keyword evidence="4 12" id="KW-0328">Glycosyltransferase</keyword>
<evidence type="ECO:0000256" key="10">
    <source>
        <dbReference type="ARBA" id="ARBA00023136"/>
    </source>
</evidence>
<name>A0A0B9FZE8_9GAMM</name>
<dbReference type="GO" id="GO:0071555">
    <property type="term" value="P:cell wall organization"/>
    <property type="evidence" value="ECO:0007669"/>
    <property type="project" value="TreeGrafter"/>
</dbReference>
<feature type="transmembrane region" description="Helical" evidence="12">
    <location>
        <begin position="157"/>
        <end position="174"/>
    </location>
</feature>
<evidence type="ECO:0000256" key="13">
    <source>
        <dbReference type="PIRSR" id="PIRSR600715-1"/>
    </source>
</evidence>
<dbReference type="EMBL" id="JWLZ01000198">
    <property type="protein sequence ID" value="KHT61604.1"/>
    <property type="molecule type" value="Genomic_DNA"/>
</dbReference>
<feature type="transmembrane region" description="Helical" evidence="12">
    <location>
        <begin position="6"/>
        <end position="29"/>
    </location>
</feature>
<dbReference type="AlphaFoldDB" id="A0A0B9FZE8"/>
<comment type="catalytic activity">
    <reaction evidence="12">
        <text>di-trans,octa-cis-undecaprenyl phosphate + UDP-N-acetyl-alpha-D-glucosamine = N-acetyl-alpha-D-glucosaminyl-di-trans,octa-cis-undecaprenyl diphosphate + UMP</text>
        <dbReference type="Rhea" id="RHEA:28090"/>
        <dbReference type="ChEBI" id="CHEBI:57705"/>
        <dbReference type="ChEBI" id="CHEBI:57865"/>
        <dbReference type="ChEBI" id="CHEBI:60392"/>
        <dbReference type="ChEBI" id="CHEBI:62959"/>
        <dbReference type="EC" id="2.7.8.33"/>
    </reaction>
</comment>
<evidence type="ECO:0000256" key="5">
    <source>
        <dbReference type="ARBA" id="ARBA00022679"/>
    </source>
</evidence>
<dbReference type="PANTHER" id="PTHR22926:SF3">
    <property type="entry name" value="UNDECAPRENYL-PHOSPHATE ALPHA-N-ACETYLGLUCOSAMINYL 1-PHOSPHATE TRANSFERASE"/>
    <property type="match status" value="1"/>
</dbReference>
<keyword evidence="6 12" id="KW-0812">Transmembrane</keyword>
<keyword evidence="2 12" id="KW-1003">Cell membrane</keyword>
<evidence type="ECO:0000256" key="2">
    <source>
        <dbReference type="ARBA" id="ARBA00022475"/>
    </source>
</evidence>
<evidence type="ECO:0000313" key="15">
    <source>
        <dbReference type="Proteomes" id="UP000031278"/>
    </source>
</evidence>
<feature type="transmembrane region" description="Helical" evidence="12">
    <location>
        <begin position="96"/>
        <end position="120"/>
    </location>
</feature>
<evidence type="ECO:0000256" key="7">
    <source>
        <dbReference type="ARBA" id="ARBA00022842"/>
    </source>
</evidence>
<keyword evidence="3 12" id="KW-0997">Cell inner membrane</keyword>
<feature type="binding site" evidence="13">
    <location>
        <position position="214"/>
    </location>
    <ligand>
        <name>Mg(2+)</name>
        <dbReference type="ChEBI" id="CHEBI:18420"/>
    </ligand>
</feature>
<dbReference type="RefSeq" id="WP_039467583.1">
    <property type="nucleotide sequence ID" value="NZ_JWLZ01000198.1"/>
</dbReference>
<dbReference type="Proteomes" id="UP000031278">
    <property type="component" value="Unassembled WGS sequence"/>
</dbReference>
<dbReference type="InterPro" id="IPR000715">
    <property type="entry name" value="Glycosyl_transferase_4"/>
</dbReference>
<keyword evidence="13" id="KW-0479">Metal-binding</keyword>
<keyword evidence="11 12" id="KW-0464">Manganese</keyword>
<feature type="transmembrane region" description="Helical" evidence="12">
    <location>
        <begin position="318"/>
        <end position="338"/>
    </location>
</feature>
<keyword evidence="10 12" id="KW-0472">Membrane</keyword>
<keyword evidence="5 12" id="KW-0808">Transferase</keyword>
<dbReference type="HAMAP" id="MF_02030">
    <property type="entry name" value="WecA_Gammaproteo"/>
    <property type="match status" value="1"/>
</dbReference>
<feature type="transmembrane region" description="Helical" evidence="12">
    <location>
        <begin position="290"/>
        <end position="312"/>
    </location>
</feature>
<evidence type="ECO:0000313" key="14">
    <source>
        <dbReference type="EMBL" id="KHT61604.1"/>
    </source>
</evidence>
<reference evidence="14 15" key="1">
    <citation type="submission" date="2014-12" db="EMBL/GenBank/DDBJ databases">
        <title>Genome sequencing of Photobacterium gaetbulicola AD005a.</title>
        <authorList>
            <person name="Adrian T.G.S."/>
            <person name="Chan K.G."/>
        </authorList>
    </citation>
    <scope>NUCLEOTIDE SEQUENCE [LARGE SCALE GENOMIC DNA]</scope>
    <source>
        <strain evidence="14 15">AD005a</strain>
    </source>
</reference>
<protein>
    <recommendedName>
        <fullName evidence="12">Undecaprenyl-phosphate alpha-N-acetylglucosaminyl 1-phosphate transferase</fullName>
        <ecNumber evidence="12">2.7.8.33</ecNumber>
    </recommendedName>
    <alternativeName>
        <fullName evidence="12">UDP-GlcNAc:undecaprenyl-phosphate GlcNAc-1-phosphate transferase</fullName>
    </alternativeName>
    <alternativeName>
        <fullName evidence="12">Undecaprenyl-phosphate GlcNAc-1-phosphate transferase</fullName>
    </alternativeName>
</protein>
<dbReference type="PANTHER" id="PTHR22926">
    <property type="entry name" value="PHOSPHO-N-ACETYLMURAMOYL-PENTAPEPTIDE-TRANSFERASE"/>
    <property type="match status" value="1"/>
</dbReference>
<evidence type="ECO:0000256" key="11">
    <source>
        <dbReference type="ARBA" id="ARBA00023211"/>
    </source>
</evidence>
<feature type="binding site" evidence="13">
    <location>
        <position position="149"/>
    </location>
    <ligand>
        <name>Mg(2+)</name>
        <dbReference type="ChEBI" id="CHEBI:18420"/>
    </ligand>
</feature>
<dbReference type="GO" id="GO:0044038">
    <property type="term" value="P:cell wall macromolecule biosynthetic process"/>
    <property type="evidence" value="ECO:0007669"/>
    <property type="project" value="TreeGrafter"/>
</dbReference>
<dbReference type="InterPro" id="IPR012750">
    <property type="entry name" value="ECA_WecA-rel"/>
</dbReference>
<comment type="cofactor">
    <cofactor evidence="12">
        <name>Mn(2+)</name>
        <dbReference type="ChEBI" id="CHEBI:29035"/>
    </cofactor>
</comment>
<feature type="transmembrane region" description="Helical" evidence="12">
    <location>
        <begin position="241"/>
        <end position="260"/>
    </location>
</feature>
<feature type="transmembrane region" description="Helical" evidence="12">
    <location>
        <begin position="180"/>
        <end position="198"/>
    </location>
</feature>
<comment type="pathway">
    <text evidence="12">Bacterial outer membrane biogenesis; LPS O-antigen biosynthesis.</text>
</comment>
<evidence type="ECO:0000256" key="3">
    <source>
        <dbReference type="ARBA" id="ARBA00022519"/>
    </source>
</evidence>
<comment type="caution">
    <text evidence="14">The sequence shown here is derived from an EMBL/GenBank/DDBJ whole genome shotgun (WGS) entry which is preliminary data.</text>
</comment>
<dbReference type="UniPathway" id="UPA00281"/>
<dbReference type="GO" id="GO:0005886">
    <property type="term" value="C:plasma membrane"/>
    <property type="evidence" value="ECO:0007669"/>
    <property type="project" value="UniProtKB-SubCell"/>
</dbReference>
<comment type="function">
    <text evidence="12">Catalyzes the transfer of the GlcNAc-1-phosphate moiety from UDP-GlcNAc onto the carrier lipid undecaprenyl phosphate (C55-P), yielding GlcNAc-pyrophosphoryl-undecaprenyl (GlcNAc-PP-C55).</text>
</comment>
<evidence type="ECO:0000256" key="9">
    <source>
        <dbReference type="ARBA" id="ARBA00022989"/>
    </source>
</evidence>
<keyword evidence="8 12" id="KW-0448">Lipopolysaccharide biosynthesis</keyword>
<organism evidence="14 15">
    <name type="scientific">Photobacterium gaetbulicola</name>
    <dbReference type="NCBI Taxonomy" id="1295392"/>
    <lineage>
        <taxon>Bacteria</taxon>
        <taxon>Pseudomonadati</taxon>
        <taxon>Pseudomonadota</taxon>
        <taxon>Gammaproteobacteria</taxon>
        <taxon>Vibrionales</taxon>
        <taxon>Vibrionaceae</taxon>
        <taxon>Photobacterium</taxon>
    </lineage>
</organism>
<dbReference type="NCBIfam" id="TIGR02380">
    <property type="entry name" value="ECA_wecA"/>
    <property type="match status" value="1"/>
</dbReference>